<dbReference type="PANTHER" id="PTHR33823:SF4">
    <property type="entry name" value="GENERAL STRESS PROTEIN 16O"/>
    <property type="match status" value="1"/>
</dbReference>
<keyword evidence="8" id="KW-1185">Reference proteome</keyword>
<dbReference type="Gene3D" id="1.20.120.910">
    <property type="entry name" value="DksA, coiled-coil domain"/>
    <property type="match status" value="1"/>
</dbReference>
<proteinExistence type="predicted"/>
<reference evidence="7" key="1">
    <citation type="submission" date="2022-11" db="EMBL/GenBank/DDBJ databases">
        <title>WGS of Natronobacillus azotifigens 24KS-1, an anaerobic diazotrophic haloalkaliphile from soda-rich habitats.</title>
        <authorList>
            <person name="Sorokin D.Y."/>
            <person name="Merkel A.Y."/>
        </authorList>
    </citation>
    <scope>NUCLEOTIDE SEQUENCE</scope>
    <source>
        <strain evidence="7">24KS-1</strain>
    </source>
</reference>
<dbReference type="EMBL" id="JAPRAT010000030">
    <property type="protein sequence ID" value="MCZ0704210.1"/>
    <property type="molecule type" value="Genomic_DNA"/>
</dbReference>
<organism evidence="7 8">
    <name type="scientific">Natronobacillus azotifigens</name>
    <dbReference type="NCBI Taxonomy" id="472978"/>
    <lineage>
        <taxon>Bacteria</taxon>
        <taxon>Bacillati</taxon>
        <taxon>Bacillota</taxon>
        <taxon>Bacilli</taxon>
        <taxon>Bacillales</taxon>
        <taxon>Bacillaceae</taxon>
        <taxon>Natronobacillus</taxon>
    </lineage>
</organism>
<dbReference type="AlphaFoldDB" id="A0A9J6REN0"/>
<comment type="caution">
    <text evidence="7">The sequence shown here is derived from an EMBL/GenBank/DDBJ whole genome shotgun (WGS) entry which is preliminary data.</text>
</comment>
<dbReference type="PANTHER" id="PTHR33823">
    <property type="entry name" value="RNA POLYMERASE-BINDING TRANSCRIPTION FACTOR DKSA-RELATED"/>
    <property type="match status" value="1"/>
</dbReference>
<dbReference type="InterPro" id="IPR037187">
    <property type="entry name" value="DnaK_N"/>
</dbReference>
<dbReference type="Pfam" id="PF01258">
    <property type="entry name" value="zf-dskA_traR"/>
    <property type="match status" value="1"/>
</dbReference>
<gene>
    <name evidence="7" type="ORF">OWO01_13445</name>
</gene>
<evidence type="ECO:0000256" key="1">
    <source>
        <dbReference type="ARBA" id="ARBA00022723"/>
    </source>
</evidence>
<dbReference type="PROSITE" id="PS51128">
    <property type="entry name" value="ZF_DKSA_2"/>
    <property type="match status" value="1"/>
</dbReference>
<evidence type="ECO:0000256" key="5">
    <source>
        <dbReference type="SAM" id="Coils"/>
    </source>
</evidence>
<keyword evidence="1" id="KW-0479">Metal-binding</keyword>
<evidence type="ECO:0000256" key="2">
    <source>
        <dbReference type="ARBA" id="ARBA00022771"/>
    </source>
</evidence>
<dbReference type="RefSeq" id="WP_268780980.1">
    <property type="nucleotide sequence ID" value="NZ_JAPRAT010000030.1"/>
</dbReference>
<keyword evidence="2" id="KW-0863">Zinc-finger</keyword>
<dbReference type="NCBIfam" id="TIGR02890">
    <property type="entry name" value="bacill_yteA"/>
    <property type="match status" value="1"/>
</dbReference>
<protein>
    <submittedName>
        <fullName evidence="7">TraR/DksA C4-type zinc finger protein</fullName>
    </submittedName>
</protein>
<dbReference type="Proteomes" id="UP001084197">
    <property type="component" value="Unassembled WGS sequence"/>
</dbReference>
<feature type="coiled-coil region" evidence="5">
    <location>
        <begin position="60"/>
        <end position="87"/>
    </location>
</feature>
<dbReference type="InterPro" id="IPR000962">
    <property type="entry name" value="Znf_DskA_TraR"/>
</dbReference>
<dbReference type="InterPro" id="IPR014240">
    <property type="entry name" value="YteA"/>
</dbReference>
<name>A0A9J6REN0_9BACI</name>
<dbReference type="SUPFAM" id="SSF57716">
    <property type="entry name" value="Glucocorticoid receptor-like (DNA-binding domain)"/>
    <property type="match status" value="1"/>
</dbReference>
<dbReference type="GO" id="GO:0008270">
    <property type="term" value="F:zinc ion binding"/>
    <property type="evidence" value="ECO:0007669"/>
    <property type="project" value="UniProtKB-KW"/>
</dbReference>
<evidence type="ECO:0000313" key="8">
    <source>
        <dbReference type="Proteomes" id="UP001084197"/>
    </source>
</evidence>
<evidence type="ECO:0000256" key="3">
    <source>
        <dbReference type="ARBA" id="ARBA00022833"/>
    </source>
</evidence>
<evidence type="ECO:0000259" key="6">
    <source>
        <dbReference type="Pfam" id="PF01258"/>
    </source>
</evidence>
<keyword evidence="5" id="KW-0175">Coiled coil</keyword>
<evidence type="ECO:0000256" key="4">
    <source>
        <dbReference type="PROSITE-ProRule" id="PRU00510"/>
    </source>
</evidence>
<feature type="zinc finger region" description="dksA C4-type" evidence="4">
    <location>
        <begin position="92"/>
        <end position="116"/>
    </location>
</feature>
<dbReference type="SUPFAM" id="SSF109635">
    <property type="entry name" value="DnaK suppressor protein DksA, alpha-hairpin domain"/>
    <property type="match status" value="1"/>
</dbReference>
<evidence type="ECO:0000313" key="7">
    <source>
        <dbReference type="EMBL" id="MCZ0704210.1"/>
    </source>
</evidence>
<accession>A0A9J6REN0</accession>
<feature type="domain" description="Zinc finger DksA/TraR C4-type" evidence="6">
    <location>
        <begin position="88"/>
        <end position="115"/>
    </location>
</feature>
<sequence>MLNKKQLSTCKSLLLERKSELRAHLEGHFGMEVAHARESVGELSNYDNHPGDTATELYEREKDIALNEHAEEELKNINKALEAINDQKYGTCEVCGNEISYDRLEAVPATLRCVEHAEKNIDKTRPVEEDVIGADITQTNNDNSTIFDTEDAWQAVSQYGSSETPSDFMDTEKSYQDMYYDSGELSNGPEAIDGFLLTDSEGNYIGVNEKHEQYESYLDENRADSIT</sequence>
<keyword evidence="3" id="KW-0862">Zinc</keyword>